<evidence type="ECO:0000313" key="2">
    <source>
        <dbReference type="EMBL" id="CAD7567811.1"/>
    </source>
</evidence>
<dbReference type="EMBL" id="OE179160">
    <property type="protein sequence ID" value="CAD7567811.1"/>
    <property type="molecule type" value="Genomic_DNA"/>
</dbReference>
<sequence>MYRLCTHLENITNKEDGMSERKALGAPTNFKPVSVAEWSTTHILSAFIHGAYRQRELRKVTEFFGVSCSLNQLSVVHLDHPPVRRNIPAVVACDLSVERNISGNNQCKVSRLTSLILLHSVMDPIMEVAPQGLRTLVPSQGLGTLATSHVLGTLVPLQVIVTLAPSQLLGNLVPSQLQGSLVPFQVLGILAPSQLLGNLVPSQLQGSLVPFQVLGILDPSQLLGNLVPSQLQGSLVPFQKYSRSCCLISSSLEPNSGAEIRMRTDCIENMVQLNGGVTLRSNREITSQKGCKAQGTPPGPEGPYDNNNNRRLLTIRRPQNGVFREQQKTLTNWYPVS</sequence>
<proteinExistence type="predicted"/>
<gene>
    <name evidence="2" type="ORF">TCMB3V08_LOCUS593</name>
</gene>
<feature type="region of interest" description="Disordered" evidence="1">
    <location>
        <begin position="286"/>
        <end position="309"/>
    </location>
</feature>
<reference evidence="2" key="1">
    <citation type="submission" date="2020-11" db="EMBL/GenBank/DDBJ databases">
        <authorList>
            <person name="Tran Van P."/>
        </authorList>
    </citation>
    <scope>NUCLEOTIDE SEQUENCE</scope>
</reference>
<name>A0A7R9IVR8_TIMCA</name>
<protein>
    <submittedName>
        <fullName evidence="2">(California timema) hypothetical protein</fullName>
    </submittedName>
</protein>
<evidence type="ECO:0000256" key="1">
    <source>
        <dbReference type="SAM" id="MobiDB-lite"/>
    </source>
</evidence>
<dbReference type="AlphaFoldDB" id="A0A7R9IVR8"/>
<organism evidence="2">
    <name type="scientific">Timema californicum</name>
    <name type="common">California timema</name>
    <name type="synonym">Walking stick</name>
    <dbReference type="NCBI Taxonomy" id="61474"/>
    <lineage>
        <taxon>Eukaryota</taxon>
        <taxon>Metazoa</taxon>
        <taxon>Ecdysozoa</taxon>
        <taxon>Arthropoda</taxon>
        <taxon>Hexapoda</taxon>
        <taxon>Insecta</taxon>
        <taxon>Pterygota</taxon>
        <taxon>Neoptera</taxon>
        <taxon>Polyneoptera</taxon>
        <taxon>Phasmatodea</taxon>
        <taxon>Timematodea</taxon>
        <taxon>Timematoidea</taxon>
        <taxon>Timematidae</taxon>
        <taxon>Timema</taxon>
    </lineage>
</organism>
<accession>A0A7R9IVR8</accession>